<evidence type="ECO:0000313" key="3">
    <source>
        <dbReference type="EMBL" id="HJC63824.1"/>
    </source>
</evidence>
<feature type="transmembrane region" description="Helical" evidence="2">
    <location>
        <begin position="207"/>
        <end position="233"/>
    </location>
</feature>
<feature type="transmembrane region" description="Helical" evidence="2">
    <location>
        <begin position="46"/>
        <end position="67"/>
    </location>
</feature>
<accession>A0A9D2PMR3</accession>
<keyword evidence="1" id="KW-0175">Coiled coil</keyword>
<evidence type="ECO:0000313" key="4">
    <source>
        <dbReference type="Proteomes" id="UP000823886"/>
    </source>
</evidence>
<keyword evidence="2" id="KW-0812">Transmembrane</keyword>
<organism evidence="3 4">
    <name type="scientific">Candidatus Blautia merdavium</name>
    <dbReference type="NCBI Taxonomy" id="2838494"/>
    <lineage>
        <taxon>Bacteria</taxon>
        <taxon>Bacillati</taxon>
        <taxon>Bacillota</taxon>
        <taxon>Clostridia</taxon>
        <taxon>Lachnospirales</taxon>
        <taxon>Lachnospiraceae</taxon>
        <taxon>Blautia</taxon>
    </lineage>
</organism>
<sequence length="443" mass="51177">MAAYAIEYVKENPGIMLYMLMLLIANISGLLYAQQKVLGLKRSQKVLMLYIIPKTLAVNLLMGVILLDYMPKDRNWMTIYMVTTALCGILTPLVMWYTYEGSLAKVGTVSIVLEGIVAAIGGIISFLLNFLEKREEISSVVQEFRIWDLFYPVLLWSILFLLFRAGRKPIEKIRECRFRHEKTWAAFVIVCSGVGIFQMWTDARANITAGWFVTAVIACAAVLAVLGILFLIWREYRLQVYRENEYLKTRQRLIVLHMDAIQSQTERLKQLQQTLDEQMKEILRLRQEGMAGQRLRNYLEGLREAYESITAGTYCGDWRLDAIFHYYAGILKENGMVPDFHFYHWAGSPEDDLPGKIFLKLLDLAAEESKRADARGQHCILQAGTVTNQQVIYMVFPWSRRQRKALRELKKLLDGQQSTYTVSVQGNQMKIRILRTVPEKEKE</sequence>
<gene>
    <name evidence="3" type="ORF">H9753_09455</name>
</gene>
<proteinExistence type="predicted"/>
<dbReference type="Proteomes" id="UP000823886">
    <property type="component" value="Unassembled WGS sequence"/>
</dbReference>
<comment type="caution">
    <text evidence="3">The sequence shown here is derived from an EMBL/GenBank/DDBJ whole genome shotgun (WGS) entry which is preliminary data.</text>
</comment>
<feature type="transmembrane region" description="Helical" evidence="2">
    <location>
        <begin position="146"/>
        <end position="163"/>
    </location>
</feature>
<feature type="transmembrane region" description="Helical" evidence="2">
    <location>
        <begin position="15"/>
        <end position="34"/>
    </location>
</feature>
<feature type="transmembrane region" description="Helical" evidence="2">
    <location>
        <begin position="111"/>
        <end position="131"/>
    </location>
</feature>
<evidence type="ECO:0000256" key="1">
    <source>
        <dbReference type="SAM" id="Coils"/>
    </source>
</evidence>
<dbReference type="EMBL" id="DWVZ01000127">
    <property type="protein sequence ID" value="HJC63824.1"/>
    <property type="molecule type" value="Genomic_DNA"/>
</dbReference>
<reference evidence="3" key="1">
    <citation type="journal article" date="2021" name="PeerJ">
        <title>Extensive microbial diversity within the chicken gut microbiome revealed by metagenomics and culture.</title>
        <authorList>
            <person name="Gilroy R."/>
            <person name="Ravi A."/>
            <person name="Getino M."/>
            <person name="Pursley I."/>
            <person name="Horton D.L."/>
            <person name="Alikhan N.F."/>
            <person name="Baker D."/>
            <person name="Gharbi K."/>
            <person name="Hall N."/>
            <person name="Watson M."/>
            <person name="Adriaenssens E.M."/>
            <person name="Foster-Nyarko E."/>
            <person name="Jarju S."/>
            <person name="Secka A."/>
            <person name="Antonio M."/>
            <person name="Oren A."/>
            <person name="Chaudhuri R.R."/>
            <person name="La Ragione R."/>
            <person name="Hildebrand F."/>
            <person name="Pallen M.J."/>
        </authorList>
    </citation>
    <scope>NUCLEOTIDE SEQUENCE</scope>
    <source>
        <strain evidence="3">ChiBcec2-3848</strain>
    </source>
</reference>
<feature type="transmembrane region" description="Helical" evidence="2">
    <location>
        <begin position="184"/>
        <end position="201"/>
    </location>
</feature>
<keyword evidence="2" id="KW-0472">Membrane</keyword>
<name>A0A9D2PMR3_9FIRM</name>
<feature type="transmembrane region" description="Helical" evidence="2">
    <location>
        <begin position="79"/>
        <end position="99"/>
    </location>
</feature>
<feature type="coiled-coil region" evidence="1">
    <location>
        <begin position="261"/>
        <end position="288"/>
    </location>
</feature>
<reference evidence="3" key="2">
    <citation type="submission" date="2021-04" db="EMBL/GenBank/DDBJ databases">
        <authorList>
            <person name="Gilroy R."/>
        </authorList>
    </citation>
    <scope>NUCLEOTIDE SEQUENCE</scope>
    <source>
        <strain evidence="3">ChiBcec2-3848</strain>
    </source>
</reference>
<evidence type="ECO:0000256" key="2">
    <source>
        <dbReference type="SAM" id="Phobius"/>
    </source>
</evidence>
<keyword evidence="2" id="KW-1133">Transmembrane helix</keyword>
<protein>
    <submittedName>
        <fullName evidence="3">Uncharacterized protein</fullName>
    </submittedName>
</protein>
<dbReference type="AlphaFoldDB" id="A0A9D2PMR3"/>